<dbReference type="Proteomes" id="UP001168877">
    <property type="component" value="Unassembled WGS sequence"/>
</dbReference>
<evidence type="ECO:0000313" key="3">
    <source>
        <dbReference type="Proteomes" id="UP001168877"/>
    </source>
</evidence>
<sequence>MIRDPKQQIEMVGVIEEHLLGHAFHMYHLTSPDKIVSFEFQHNVCGRSIYAEGTVDAVLFLSKQVQSKADKRIYNMIDVLRNGKTTGSQH</sequence>
<name>A0AA39VH91_ACESA</name>
<evidence type="ECO:0000313" key="2">
    <source>
        <dbReference type="EMBL" id="KAK0578353.1"/>
    </source>
</evidence>
<reference evidence="2" key="1">
    <citation type="journal article" date="2022" name="Plant J.">
        <title>Strategies of tolerance reflected in two North American maple genomes.</title>
        <authorList>
            <person name="McEvoy S.L."/>
            <person name="Sezen U.U."/>
            <person name="Trouern-Trend A."/>
            <person name="McMahon S.M."/>
            <person name="Schaberg P.G."/>
            <person name="Yang J."/>
            <person name="Wegrzyn J.L."/>
            <person name="Swenson N.G."/>
        </authorList>
    </citation>
    <scope>NUCLEOTIDE SEQUENCE</scope>
    <source>
        <strain evidence="2">NS2018</strain>
    </source>
</reference>
<comment type="caution">
    <text evidence="2">The sequence shown here is derived from an EMBL/GenBank/DDBJ whole genome shotgun (WGS) entry which is preliminary data.</text>
</comment>
<dbReference type="AlphaFoldDB" id="A0AA39VH91"/>
<dbReference type="GO" id="GO:0009089">
    <property type="term" value="P:lysine biosynthetic process via diaminopimelate"/>
    <property type="evidence" value="ECO:0007669"/>
    <property type="project" value="InterPro"/>
</dbReference>
<organism evidence="2 3">
    <name type="scientific">Acer saccharum</name>
    <name type="common">Sugar maple</name>
    <dbReference type="NCBI Taxonomy" id="4024"/>
    <lineage>
        <taxon>Eukaryota</taxon>
        <taxon>Viridiplantae</taxon>
        <taxon>Streptophyta</taxon>
        <taxon>Embryophyta</taxon>
        <taxon>Tracheophyta</taxon>
        <taxon>Spermatophyta</taxon>
        <taxon>Magnoliopsida</taxon>
        <taxon>eudicotyledons</taxon>
        <taxon>Gunneridae</taxon>
        <taxon>Pentapetalae</taxon>
        <taxon>rosids</taxon>
        <taxon>malvids</taxon>
        <taxon>Sapindales</taxon>
        <taxon>Sapindaceae</taxon>
        <taxon>Hippocastanoideae</taxon>
        <taxon>Acereae</taxon>
        <taxon>Acer</taxon>
    </lineage>
</organism>
<feature type="domain" description="Dihydrodipicolinate reductase C-terminal" evidence="1">
    <location>
        <begin position="10"/>
        <end position="80"/>
    </location>
</feature>
<dbReference type="InterPro" id="IPR023940">
    <property type="entry name" value="DHDPR_bac"/>
</dbReference>
<dbReference type="GO" id="GO:0019877">
    <property type="term" value="P:diaminopimelate biosynthetic process"/>
    <property type="evidence" value="ECO:0007669"/>
    <property type="project" value="TreeGrafter"/>
</dbReference>
<dbReference type="GO" id="GO:0009570">
    <property type="term" value="C:chloroplast stroma"/>
    <property type="evidence" value="ECO:0007669"/>
    <property type="project" value="TreeGrafter"/>
</dbReference>
<dbReference type="PANTHER" id="PTHR20836">
    <property type="entry name" value="DIHYDRODIPICOLINATE REDUCTASE"/>
    <property type="match status" value="1"/>
</dbReference>
<keyword evidence="3" id="KW-1185">Reference proteome</keyword>
<protein>
    <recommendedName>
        <fullName evidence="1">Dihydrodipicolinate reductase C-terminal domain-containing protein</fullName>
    </recommendedName>
</protein>
<dbReference type="Pfam" id="PF05173">
    <property type="entry name" value="DapB_C"/>
    <property type="match status" value="1"/>
</dbReference>
<dbReference type="InterPro" id="IPR022663">
    <property type="entry name" value="DapB_C"/>
</dbReference>
<gene>
    <name evidence="2" type="ORF">LWI29_008985</name>
</gene>
<proteinExistence type="predicted"/>
<dbReference type="EMBL" id="JAUESC010000385">
    <property type="protein sequence ID" value="KAK0578353.1"/>
    <property type="molecule type" value="Genomic_DNA"/>
</dbReference>
<reference evidence="2" key="2">
    <citation type="submission" date="2023-06" db="EMBL/GenBank/DDBJ databases">
        <authorList>
            <person name="Swenson N.G."/>
            <person name="Wegrzyn J.L."/>
            <person name="Mcevoy S.L."/>
        </authorList>
    </citation>
    <scope>NUCLEOTIDE SEQUENCE</scope>
    <source>
        <strain evidence="2">NS2018</strain>
        <tissue evidence="2">Leaf</tissue>
    </source>
</reference>
<accession>A0AA39VH91</accession>
<evidence type="ECO:0000259" key="1">
    <source>
        <dbReference type="Pfam" id="PF05173"/>
    </source>
</evidence>
<dbReference type="PANTHER" id="PTHR20836:SF0">
    <property type="entry name" value="4-HYDROXY-TETRAHYDRODIPICOLINATE REDUCTASE 1, CHLOROPLASTIC-RELATED"/>
    <property type="match status" value="1"/>
</dbReference>
<dbReference type="GO" id="GO:0008839">
    <property type="term" value="F:4-hydroxy-tetrahydrodipicolinate reductase"/>
    <property type="evidence" value="ECO:0007669"/>
    <property type="project" value="InterPro"/>
</dbReference>